<evidence type="ECO:0000313" key="1">
    <source>
        <dbReference type="EMBL" id="ANY80616.1"/>
    </source>
</evidence>
<organism evidence="1">
    <name type="scientific">Microvirga ossetica</name>
    <dbReference type="NCBI Taxonomy" id="1882682"/>
    <lineage>
        <taxon>Bacteria</taxon>
        <taxon>Pseudomonadati</taxon>
        <taxon>Pseudomonadota</taxon>
        <taxon>Alphaproteobacteria</taxon>
        <taxon>Hyphomicrobiales</taxon>
        <taxon>Methylobacteriaceae</taxon>
        <taxon>Microvirga</taxon>
    </lineage>
</organism>
<proteinExistence type="predicted"/>
<gene>
    <name evidence="1" type="ORF">BB934_22260</name>
</gene>
<sequence>MLVQGEKASMADSNNTMVLIKEAQAARVKAHLRAMVSRLLARTRKVKNQTANFAELPFRELGNGAEVA</sequence>
<dbReference type="KEGG" id="moc:BB934_22260"/>
<reference evidence="1" key="1">
    <citation type="submission" date="2016-07" db="EMBL/GenBank/DDBJ databases">
        <title>Microvirga ossetica sp. nov. a new species of rhizobia isolated from root nodules of the legume species Vicia alpestris Steven originated from North Ossetia region in the Caucasus.</title>
        <authorList>
            <person name="Safronova V.I."/>
            <person name="Kuznetsova I.G."/>
            <person name="Sazanova A.L."/>
            <person name="Belimov A."/>
            <person name="Andronov E."/>
            <person name="Osledkin Y.S."/>
            <person name="Onishchuk O.P."/>
            <person name="Kurchak O.N."/>
            <person name="Shaposhnikov A.I."/>
            <person name="Willems A."/>
            <person name="Tikhonovich I.A."/>
        </authorList>
    </citation>
    <scope>NUCLEOTIDE SEQUENCE [LARGE SCALE GENOMIC DNA]</scope>
    <source>
        <strain evidence="1">V5/3M</strain>
    </source>
</reference>
<dbReference type="RefSeq" id="WP_099511642.1">
    <property type="nucleotide sequence ID" value="NZ_CP016616.1"/>
</dbReference>
<protein>
    <submittedName>
        <fullName evidence="1">Uncharacterized protein</fullName>
    </submittedName>
</protein>
<accession>A0A1B2EKW2</accession>
<name>A0A1B2EKW2_9HYPH</name>
<dbReference type="AlphaFoldDB" id="A0A1B2EKW2"/>
<dbReference type="EMBL" id="CP016616">
    <property type="protein sequence ID" value="ANY80616.1"/>
    <property type="molecule type" value="Genomic_DNA"/>
</dbReference>